<dbReference type="PROSITE" id="PS51352">
    <property type="entry name" value="THIOREDOXIN_2"/>
    <property type="match status" value="1"/>
</dbReference>
<reference evidence="6" key="1">
    <citation type="submission" date="2022-08" db="EMBL/GenBank/DDBJ databases">
        <authorList>
            <person name="Zhang D."/>
        </authorList>
    </citation>
    <scope>NUCLEOTIDE SEQUENCE</scope>
    <source>
        <strain evidence="6">XJ19-11</strain>
    </source>
</reference>
<dbReference type="Pfam" id="PF08534">
    <property type="entry name" value="Redoxin"/>
    <property type="match status" value="1"/>
</dbReference>
<dbReference type="EMBL" id="JANSUY010000007">
    <property type="protein sequence ID" value="MCR9015529.1"/>
    <property type="molecule type" value="Genomic_DNA"/>
</dbReference>
<feature type="domain" description="Thioredoxin" evidence="5">
    <location>
        <begin position="327"/>
        <end position="467"/>
    </location>
</feature>
<dbReference type="AlphaFoldDB" id="A0A9X2SYS1"/>
<name>A0A9X2SYS1_9BACT</name>
<evidence type="ECO:0000256" key="3">
    <source>
        <dbReference type="ARBA" id="ARBA00023157"/>
    </source>
</evidence>
<dbReference type="SUPFAM" id="SSF52833">
    <property type="entry name" value="Thioredoxin-like"/>
    <property type="match status" value="1"/>
</dbReference>
<protein>
    <submittedName>
        <fullName evidence="6">TlpA family protein disulfide reductase</fullName>
    </submittedName>
</protein>
<proteinExistence type="predicted"/>
<dbReference type="InterPro" id="IPR013766">
    <property type="entry name" value="Thioredoxin_domain"/>
</dbReference>
<dbReference type="GO" id="GO:0016491">
    <property type="term" value="F:oxidoreductase activity"/>
    <property type="evidence" value="ECO:0007669"/>
    <property type="project" value="InterPro"/>
</dbReference>
<dbReference type="GO" id="GO:0017004">
    <property type="term" value="P:cytochrome complex assembly"/>
    <property type="evidence" value="ECO:0007669"/>
    <property type="project" value="UniProtKB-KW"/>
</dbReference>
<evidence type="ECO:0000313" key="7">
    <source>
        <dbReference type="Proteomes" id="UP001142175"/>
    </source>
</evidence>
<evidence type="ECO:0000256" key="1">
    <source>
        <dbReference type="ARBA" id="ARBA00004196"/>
    </source>
</evidence>
<evidence type="ECO:0000256" key="4">
    <source>
        <dbReference type="ARBA" id="ARBA00023284"/>
    </source>
</evidence>
<dbReference type="PANTHER" id="PTHR42852:SF6">
    <property type="entry name" value="THIOL:DISULFIDE INTERCHANGE PROTEIN DSBE"/>
    <property type="match status" value="1"/>
</dbReference>
<dbReference type="CDD" id="cd02966">
    <property type="entry name" value="TlpA_like_family"/>
    <property type="match status" value="1"/>
</dbReference>
<sequence length="470" mass="53756">MKNLCLSVLAGSFLLFSCSQKPEIVDSSITIQGKLENSEFPLIMASLDEDLASDSVQSDGTFRLKFDYPESGMFLLTNGDLRFSLYLNPGDSIFITGDAKEFGQTFMASGDKAKENAYLRKKFRAINESGLDNFMETMALKKEAYFSRKDSLISIVKENYDSLIVGKDIDPVFSKMEESYFTYQSLFMDQMYPLYHSYINKIPQDSVDFPVEDTKSKLNELPLDQKELLGVAPYKNLLDQRINNLVGEMMKADTTVKEYEKVSWMAIDSLIKNPEIKDQLKFETLKSTLEYRGPVHVEDMYSKFLAENTTPKFAEKLEKLKAKWDPISPGKTVPDFTFTDIKGDSVKLSDLKGNLVYIDIWATWCGPCIAEHPNWDKVKEEYKDKPVAFLTVSIDDTREPWEKMVKNKKMDGLQWFASNAWQSELAQFFMVNAIPRFLLLDQEGKIIDPSAERPSGNIREVLDKHLEKAV</sequence>
<evidence type="ECO:0000313" key="6">
    <source>
        <dbReference type="EMBL" id="MCR9015529.1"/>
    </source>
</evidence>
<dbReference type="GO" id="GO:0030313">
    <property type="term" value="C:cell envelope"/>
    <property type="evidence" value="ECO:0007669"/>
    <property type="project" value="UniProtKB-SubCell"/>
</dbReference>
<dbReference type="Gene3D" id="3.40.30.10">
    <property type="entry name" value="Glutaredoxin"/>
    <property type="match status" value="1"/>
</dbReference>
<dbReference type="PROSITE" id="PS51257">
    <property type="entry name" value="PROKAR_LIPOPROTEIN"/>
    <property type="match status" value="1"/>
</dbReference>
<comment type="subcellular location">
    <subcellularLocation>
        <location evidence="1">Cell envelope</location>
    </subcellularLocation>
</comment>
<accession>A0A9X2SYS1</accession>
<dbReference type="PANTHER" id="PTHR42852">
    <property type="entry name" value="THIOL:DISULFIDE INTERCHANGE PROTEIN DSBE"/>
    <property type="match status" value="1"/>
</dbReference>
<evidence type="ECO:0000256" key="2">
    <source>
        <dbReference type="ARBA" id="ARBA00022748"/>
    </source>
</evidence>
<dbReference type="InterPro" id="IPR013740">
    <property type="entry name" value="Redoxin"/>
</dbReference>
<organism evidence="6 7">
    <name type="scientific">Aquiflexum gelatinilyticum</name>
    <dbReference type="NCBI Taxonomy" id="2961943"/>
    <lineage>
        <taxon>Bacteria</taxon>
        <taxon>Pseudomonadati</taxon>
        <taxon>Bacteroidota</taxon>
        <taxon>Cytophagia</taxon>
        <taxon>Cytophagales</taxon>
        <taxon>Cyclobacteriaceae</taxon>
        <taxon>Aquiflexum</taxon>
    </lineage>
</organism>
<dbReference type="RefSeq" id="WP_258423383.1">
    <property type="nucleotide sequence ID" value="NZ_JANSUY010000007.1"/>
</dbReference>
<keyword evidence="4" id="KW-0676">Redox-active center</keyword>
<keyword evidence="3" id="KW-1015">Disulfide bond</keyword>
<keyword evidence="2" id="KW-0201">Cytochrome c-type biogenesis</keyword>
<comment type="caution">
    <text evidence="6">The sequence shown here is derived from an EMBL/GenBank/DDBJ whole genome shotgun (WGS) entry which is preliminary data.</text>
</comment>
<dbReference type="Proteomes" id="UP001142175">
    <property type="component" value="Unassembled WGS sequence"/>
</dbReference>
<dbReference type="InterPro" id="IPR050553">
    <property type="entry name" value="Thioredoxin_ResA/DsbE_sf"/>
</dbReference>
<evidence type="ECO:0000259" key="5">
    <source>
        <dbReference type="PROSITE" id="PS51352"/>
    </source>
</evidence>
<keyword evidence="7" id="KW-1185">Reference proteome</keyword>
<gene>
    <name evidence="6" type="ORF">NU887_10820</name>
</gene>
<dbReference type="InterPro" id="IPR036249">
    <property type="entry name" value="Thioredoxin-like_sf"/>
</dbReference>